<keyword evidence="4" id="KW-1185">Reference proteome</keyword>
<dbReference type="EMBL" id="CP002959">
    <property type="protein sequence ID" value="AFM13151.1"/>
    <property type="molecule type" value="Genomic_DNA"/>
</dbReference>
<dbReference type="GO" id="GO:0046872">
    <property type="term" value="F:metal ion binding"/>
    <property type="evidence" value="ECO:0007669"/>
    <property type="project" value="UniProtKB-KW"/>
</dbReference>
<keyword evidence="1" id="KW-0479">Metal-binding</keyword>
<dbReference type="Pfam" id="PF03328">
    <property type="entry name" value="HpcH_HpaI"/>
    <property type="match status" value="1"/>
</dbReference>
<dbReference type="HOGENOM" id="CLU_091711_0_0_12"/>
<dbReference type="GO" id="GO:0003824">
    <property type="term" value="F:catalytic activity"/>
    <property type="evidence" value="ECO:0007669"/>
    <property type="project" value="InterPro"/>
</dbReference>
<dbReference type="InterPro" id="IPR005000">
    <property type="entry name" value="Aldolase/citrate-lyase_domain"/>
</dbReference>
<organism evidence="3 4">
    <name type="scientific">Turneriella parva (strain ATCC BAA-1111 / DSM 21527 / NCTC 11395 / H)</name>
    <name type="common">Leptospira parva</name>
    <dbReference type="NCBI Taxonomy" id="869212"/>
    <lineage>
        <taxon>Bacteria</taxon>
        <taxon>Pseudomonadati</taxon>
        <taxon>Spirochaetota</taxon>
        <taxon>Spirochaetia</taxon>
        <taxon>Leptospirales</taxon>
        <taxon>Leptospiraceae</taxon>
        <taxon>Turneriella</taxon>
    </lineage>
</organism>
<dbReference type="RefSeq" id="WP_014803657.1">
    <property type="nucleotide sequence ID" value="NC_018020.1"/>
</dbReference>
<evidence type="ECO:0000313" key="4">
    <source>
        <dbReference type="Proteomes" id="UP000006048"/>
    </source>
</evidence>
<feature type="domain" description="HpcH/HpaI aldolase/citrate lyase" evidence="2">
    <location>
        <begin position="67"/>
        <end position="171"/>
    </location>
</feature>
<dbReference type="AlphaFoldDB" id="I4B794"/>
<sequence>MRHNPELIANLRARLLQLKHQNHIVALKTGTEVEDMDADEIALMREITRQVNGQIMPLVVKIGGPEARRDIRECLAIGVDVILAPMVETVYALVNFVETAEAIMRETKTQAKLAMNLETATAVSHLDAMIATEAFRRLAQVTIGRGDLSKSMNLSVDDEEVLRTTRNVLTKLNRQGKMTSVGGGLSVHNIANMSEILPSARFNTRHVALNNTAEFARDAARNLTEALHFEQSMYDAFAVMNPARAGFYADRNRQLEERLPILRISRTAAM</sequence>
<dbReference type="InterPro" id="IPR015813">
    <property type="entry name" value="Pyrv/PenolPyrv_kinase-like_dom"/>
</dbReference>
<reference evidence="3 4" key="1">
    <citation type="submission" date="2012-06" db="EMBL/GenBank/DDBJ databases">
        <title>The complete chromosome of genome of Turneriella parva DSM 21527.</title>
        <authorList>
            <consortium name="US DOE Joint Genome Institute (JGI-PGF)"/>
            <person name="Lucas S."/>
            <person name="Han J."/>
            <person name="Lapidus A."/>
            <person name="Bruce D."/>
            <person name="Goodwin L."/>
            <person name="Pitluck S."/>
            <person name="Peters L."/>
            <person name="Kyrpides N."/>
            <person name="Mavromatis K."/>
            <person name="Ivanova N."/>
            <person name="Mikhailova N."/>
            <person name="Chertkov O."/>
            <person name="Detter J.C."/>
            <person name="Tapia R."/>
            <person name="Han C."/>
            <person name="Land M."/>
            <person name="Hauser L."/>
            <person name="Markowitz V."/>
            <person name="Cheng J.-F."/>
            <person name="Hugenholtz P."/>
            <person name="Woyke T."/>
            <person name="Wu D."/>
            <person name="Gronow S."/>
            <person name="Wellnitz S."/>
            <person name="Brambilla E."/>
            <person name="Klenk H.-P."/>
            <person name="Eisen J.A."/>
        </authorList>
    </citation>
    <scope>NUCLEOTIDE SEQUENCE [LARGE SCALE GENOMIC DNA]</scope>
    <source>
        <strain evidence="4">ATCC BAA-1111 / DSM 21527 / NCTC 11395 / H</strain>
    </source>
</reference>
<evidence type="ECO:0000259" key="2">
    <source>
        <dbReference type="Pfam" id="PF03328"/>
    </source>
</evidence>
<dbReference type="SUPFAM" id="SSF51621">
    <property type="entry name" value="Phosphoenolpyruvate/pyruvate domain"/>
    <property type="match status" value="1"/>
</dbReference>
<accession>I4B794</accession>
<dbReference type="OrthoDB" id="337469at2"/>
<evidence type="ECO:0000313" key="3">
    <source>
        <dbReference type="EMBL" id="AFM13151.1"/>
    </source>
</evidence>
<proteinExistence type="predicted"/>
<dbReference type="PATRIC" id="fig|869212.3.peg.2528"/>
<dbReference type="Gene3D" id="3.20.20.60">
    <property type="entry name" value="Phosphoenolpyruvate-binding domains"/>
    <property type="match status" value="1"/>
</dbReference>
<protein>
    <submittedName>
        <fullName evidence="3">HpcH/HpaI aldolase</fullName>
    </submittedName>
</protein>
<dbReference type="Proteomes" id="UP000006048">
    <property type="component" value="Chromosome"/>
</dbReference>
<dbReference type="InterPro" id="IPR040442">
    <property type="entry name" value="Pyrv_kinase-like_dom_sf"/>
</dbReference>
<gene>
    <name evidence="3" type="ordered locus">Turpa_2511</name>
</gene>
<dbReference type="STRING" id="869212.Turpa_2511"/>
<evidence type="ECO:0000256" key="1">
    <source>
        <dbReference type="ARBA" id="ARBA00022723"/>
    </source>
</evidence>
<dbReference type="KEGG" id="tpx:Turpa_2511"/>
<name>I4B794_TURPD</name>